<evidence type="ECO:0000313" key="3">
    <source>
        <dbReference type="Proteomes" id="UP001153076"/>
    </source>
</evidence>
<name>A0A9Q1KNQ0_9CARY</name>
<dbReference type="GO" id="GO:0030246">
    <property type="term" value="F:carbohydrate binding"/>
    <property type="evidence" value="ECO:0007669"/>
    <property type="project" value="InterPro"/>
</dbReference>
<accession>A0A9Q1KNQ0</accession>
<dbReference type="EMBL" id="JAKOGI010000052">
    <property type="protein sequence ID" value="KAJ8446587.1"/>
    <property type="molecule type" value="Genomic_DNA"/>
</dbReference>
<gene>
    <name evidence="2" type="ORF">Cgig2_019740</name>
</gene>
<dbReference type="AlphaFoldDB" id="A0A9Q1KNQ0"/>
<dbReference type="InterPro" id="IPR025886">
    <property type="entry name" value="PP2-like"/>
</dbReference>
<dbReference type="Proteomes" id="UP001153076">
    <property type="component" value="Unassembled WGS sequence"/>
</dbReference>
<proteinExistence type="predicted"/>
<protein>
    <submittedName>
        <fullName evidence="2">Uncharacterized protein</fullName>
    </submittedName>
</protein>
<feature type="compositionally biased region" description="Low complexity" evidence="1">
    <location>
        <begin position="41"/>
        <end position="64"/>
    </location>
</feature>
<sequence length="266" mass="30283">MGNNSSRNDGEGSQQQAQPVLHPQSENTLAQNQPRQTSYARNTNNNCCRTTSSSNNNNNDNNNKNAIKEAKKDAIKLPHNFEAIINDSDSPINRSSPEKLLEQLQAGIFLNGRKMKYWVNEDNINCFLVFAKGLLITWGEDLREEGQITVAVLKNVCWLEMHGRFHTTNLTPGVKYEVAYLIKLEDSSTGWQVPVNFRLTLPNGSKQERKENLNRRPREEWIRIPIGEFETSMENQGEIEFSLHECEGGKWRKGLVIKGVAIEPKM</sequence>
<comment type="caution">
    <text evidence="2">The sequence shown here is derived from an EMBL/GenBank/DDBJ whole genome shotgun (WGS) entry which is preliminary data.</text>
</comment>
<dbReference type="PANTHER" id="PTHR48478">
    <property type="entry name" value="LECTIN-LIKE"/>
    <property type="match status" value="1"/>
</dbReference>
<dbReference type="PANTHER" id="PTHR48478:SF1">
    <property type="entry name" value="LECTIN-LIKE"/>
    <property type="match status" value="1"/>
</dbReference>
<keyword evidence="3" id="KW-1185">Reference proteome</keyword>
<dbReference type="Pfam" id="PF14299">
    <property type="entry name" value="PP2"/>
    <property type="match status" value="1"/>
</dbReference>
<feature type="compositionally biased region" description="Polar residues" evidence="1">
    <location>
        <begin position="1"/>
        <end position="40"/>
    </location>
</feature>
<reference evidence="2" key="1">
    <citation type="submission" date="2022-04" db="EMBL/GenBank/DDBJ databases">
        <title>Carnegiea gigantea Genome sequencing and assembly v2.</title>
        <authorList>
            <person name="Copetti D."/>
            <person name="Sanderson M.J."/>
            <person name="Burquez A."/>
            <person name="Wojciechowski M.F."/>
        </authorList>
    </citation>
    <scope>NUCLEOTIDE SEQUENCE</scope>
    <source>
        <strain evidence="2">SGP5-SGP5p</strain>
        <tissue evidence="2">Aerial part</tissue>
    </source>
</reference>
<evidence type="ECO:0000256" key="1">
    <source>
        <dbReference type="SAM" id="MobiDB-lite"/>
    </source>
</evidence>
<feature type="region of interest" description="Disordered" evidence="1">
    <location>
        <begin position="1"/>
        <end position="64"/>
    </location>
</feature>
<dbReference type="InterPro" id="IPR052147">
    <property type="entry name" value="PP2-like/Lectin"/>
</dbReference>
<organism evidence="2 3">
    <name type="scientific">Carnegiea gigantea</name>
    <dbReference type="NCBI Taxonomy" id="171969"/>
    <lineage>
        <taxon>Eukaryota</taxon>
        <taxon>Viridiplantae</taxon>
        <taxon>Streptophyta</taxon>
        <taxon>Embryophyta</taxon>
        <taxon>Tracheophyta</taxon>
        <taxon>Spermatophyta</taxon>
        <taxon>Magnoliopsida</taxon>
        <taxon>eudicotyledons</taxon>
        <taxon>Gunneridae</taxon>
        <taxon>Pentapetalae</taxon>
        <taxon>Caryophyllales</taxon>
        <taxon>Cactineae</taxon>
        <taxon>Cactaceae</taxon>
        <taxon>Cactoideae</taxon>
        <taxon>Echinocereeae</taxon>
        <taxon>Carnegiea</taxon>
    </lineage>
</organism>
<evidence type="ECO:0000313" key="2">
    <source>
        <dbReference type="EMBL" id="KAJ8446587.1"/>
    </source>
</evidence>
<dbReference type="OrthoDB" id="533833at2759"/>